<dbReference type="SUPFAM" id="SSF52540">
    <property type="entry name" value="P-loop containing nucleoside triphosphate hydrolases"/>
    <property type="match status" value="1"/>
</dbReference>
<keyword evidence="4" id="KW-1185">Reference proteome</keyword>
<protein>
    <submittedName>
        <fullName evidence="3">Type II secretory pathway, component ExeA</fullName>
    </submittedName>
</protein>
<dbReference type="InterPro" id="IPR027417">
    <property type="entry name" value="P-loop_NTPase"/>
</dbReference>
<evidence type="ECO:0000313" key="4">
    <source>
        <dbReference type="Proteomes" id="UP000218765"/>
    </source>
</evidence>
<gene>
    <name evidence="3" type="ORF">FOKN1_0783</name>
</gene>
<dbReference type="EMBL" id="AP018052">
    <property type="protein sequence ID" value="BAZ93185.1"/>
    <property type="molecule type" value="Genomic_DNA"/>
</dbReference>
<dbReference type="PANTHER" id="PTHR35894">
    <property type="entry name" value="GENERAL SECRETION PATHWAY PROTEIN A-RELATED"/>
    <property type="match status" value="1"/>
</dbReference>
<dbReference type="InterPro" id="IPR003593">
    <property type="entry name" value="AAA+_ATPase"/>
</dbReference>
<organism evidence="3 4">
    <name type="scientific">Thiohalobacter thiocyanaticus</name>
    <dbReference type="NCBI Taxonomy" id="585455"/>
    <lineage>
        <taxon>Bacteria</taxon>
        <taxon>Pseudomonadati</taxon>
        <taxon>Pseudomonadota</taxon>
        <taxon>Gammaproteobacteria</taxon>
        <taxon>Thiohalobacterales</taxon>
        <taxon>Thiohalobacteraceae</taxon>
        <taxon>Thiohalobacter</taxon>
    </lineage>
</organism>
<dbReference type="CDD" id="cd00009">
    <property type="entry name" value="AAA"/>
    <property type="match status" value="1"/>
</dbReference>
<dbReference type="AlphaFoldDB" id="A0A1Z4VNV9"/>
<dbReference type="PANTHER" id="PTHR35894:SF1">
    <property type="entry name" value="PHOSPHORIBULOKINASE _ URIDINE KINASE FAMILY"/>
    <property type="match status" value="1"/>
</dbReference>
<evidence type="ECO:0000256" key="1">
    <source>
        <dbReference type="SAM" id="MobiDB-lite"/>
    </source>
</evidence>
<feature type="compositionally biased region" description="Low complexity" evidence="1">
    <location>
        <begin position="310"/>
        <end position="325"/>
    </location>
</feature>
<dbReference type="RefSeq" id="WP_096364924.1">
    <property type="nucleotide sequence ID" value="NZ_AP018052.1"/>
</dbReference>
<evidence type="ECO:0000313" key="3">
    <source>
        <dbReference type="EMBL" id="BAZ93185.1"/>
    </source>
</evidence>
<reference evidence="3 4" key="1">
    <citation type="submission" date="2017-05" db="EMBL/GenBank/DDBJ databases">
        <title>Thiocyanate degradation by Thiohalobacter thiocyanaticus FOKN1.</title>
        <authorList>
            <person name="Oshiki M."/>
            <person name="Fukushima T."/>
            <person name="Kawano S."/>
            <person name="Nakagawa J."/>
        </authorList>
    </citation>
    <scope>NUCLEOTIDE SEQUENCE [LARGE SCALE GENOMIC DNA]</scope>
    <source>
        <strain evidence="3 4">FOKN1</strain>
    </source>
</reference>
<feature type="compositionally biased region" description="Pro residues" evidence="1">
    <location>
        <begin position="284"/>
        <end position="293"/>
    </location>
</feature>
<proteinExistence type="predicted"/>
<feature type="domain" description="AAA+ ATPase" evidence="2">
    <location>
        <begin position="42"/>
        <end position="183"/>
    </location>
</feature>
<dbReference type="KEGG" id="ttc:FOKN1_0783"/>
<sequence length="463" mass="51437">MYEAHYGFREKPFSLLPDPSFLYLSKKHRMALAMLEYGLANQAGFTVVSGGIGTGKTTLIRHLLNNLEQDITVGLISNTHRSFGELLQWILLAFNLDYRDKGKVELYQAFVDFMIQEYARNRRTVLIVDEAQNMAPETLEELRMLSNVNADKDQVLQVVLVGQEELRDTLRRPDLVQFAQRITVDYHLTPLTAEETRDLIRHRLEAAGGDPELFTEAAAEIAHRFSGGVPRLVNLLCDTALVYGYAEQRERIDADLMNEVVREKQAGGLFPAPPPGAARTDQPVPEPARPETPPVAGQTLPPAAVPAGPPATTTAAEPAQPPARTVSDSDPDIDPALVQTRPFRVAIVGESAVLRRHLRRLIEPYNIRVVGEFGLQDSQSPELNPYHVDILLIDISEAAEDCTAEICDLITEWNIPVLFNDCQQTQASLDGRDPQFAQRLVAKLVDLLPPQLRADPAARPNRA</sequence>
<dbReference type="OrthoDB" id="9780149at2"/>
<dbReference type="Pfam" id="PF13401">
    <property type="entry name" value="AAA_22"/>
    <property type="match status" value="1"/>
</dbReference>
<feature type="region of interest" description="Disordered" evidence="1">
    <location>
        <begin position="266"/>
        <end position="335"/>
    </location>
</feature>
<evidence type="ECO:0000259" key="2">
    <source>
        <dbReference type="SMART" id="SM00382"/>
    </source>
</evidence>
<dbReference type="SMART" id="SM00382">
    <property type="entry name" value="AAA"/>
    <property type="match status" value="1"/>
</dbReference>
<dbReference type="InterPro" id="IPR052026">
    <property type="entry name" value="ExeA_AAA_ATPase_DNA-bind"/>
</dbReference>
<name>A0A1Z4VNV9_9GAMM</name>
<dbReference type="Gene3D" id="3.40.50.300">
    <property type="entry name" value="P-loop containing nucleotide triphosphate hydrolases"/>
    <property type="match status" value="1"/>
</dbReference>
<dbReference type="Proteomes" id="UP000218765">
    <property type="component" value="Chromosome"/>
</dbReference>
<dbReference type="GO" id="GO:0016887">
    <property type="term" value="F:ATP hydrolysis activity"/>
    <property type="evidence" value="ECO:0007669"/>
    <property type="project" value="InterPro"/>
</dbReference>
<accession>A0A1Z4VNV9</accession>
<dbReference type="InterPro" id="IPR049945">
    <property type="entry name" value="AAA_22"/>
</dbReference>